<dbReference type="Gene3D" id="3.30.70.60">
    <property type="match status" value="1"/>
</dbReference>
<dbReference type="HAMAP" id="MF_00360">
    <property type="entry name" value="Ribosomal_bS6"/>
    <property type="match status" value="1"/>
</dbReference>
<dbReference type="EMBL" id="KP899713">
    <property type="protein sequence ID" value="AKP94608.1"/>
    <property type="molecule type" value="Genomic_DNA"/>
</dbReference>
<dbReference type="InterPro" id="IPR020814">
    <property type="entry name" value="Ribosomal_S6_plastid/chlpt"/>
</dbReference>
<evidence type="ECO:0000313" key="2">
    <source>
        <dbReference type="EMBL" id="AKP94608.1"/>
    </source>
</evidence>
<dbReference type="PANTHER" id="PTHR21011">
    <property type="entry name" value="MITOCHONDRIAL 28S RIBOSOMAL PROTEIN S6"/>
    <property type="match status" value="1"/>
</dbReference>
<dbReference type="GO" id="GO:0006412">
    <property type="term" value="P:translation"/>
    <property type="evidence" value="ECO:0007669"/>
    <property type="project" value="InterPro"/>
</dbReference>
<name>A0A0H4SP20_9CRYP</name>
<comment type="similarity">
    <text evidence="1">Belongs to the bacterial ribosomal protein bS6 family.</text>
</comment>
<dbReference type="AlphaFoldDB" id="A0A0H4SP20"/>
<dbReference type="InterPro" id="IPR035980">
    <property type="entry name" value="Ribosomal_bS6_sf"/>
</dbReference>
<keyword evidence="2" id="KW-0934">Plastid</keyword>
<dbReference type="GO" id="GO:0070181">
    <property type="term" value="F:small ribosomal subunit rRNA binding"/>
    <property type="evidence" value="ECO:0007669"/>
    <property type="project" value="TreeGrafter"/>
</dbReference>
<keyword evidence="2" id="KW-0687">Ribonucleoprotein</keyword>
<dbReference type="GeneID" id="25077722"/>
<sequence length="109" mass="12635">MNVTKESNSYETICIIKPDLNEDNLAKVIEKYQLLLAEKGAKDIVTQNRGRRHLKYTMKKFKDGIYVQINYEGNGEVIATLEKNMKIDENLLRFMTVKSHVKEKAEISI</sequence>
<proteinExistence type="inferred from homology"/>
<evidence type="ECO:0000256" key="1">
    <source>
        <dbReference type="ARBA" id="ARBA00009512"/>
    </source>
</evidence>
<keyword evidence="2" id="KW-0689">Ribosomal protein</keyword>
<reference evidence="2" key="1">
    <citation type="journal article" date="2015" name="PLoS ONE">
        <title>The Plastid Genome of the Cryptomonad Teleaulax amphioxeia.</title>
        <authorList>
            <person name="Kim J.I."/>
            <person name="Yoon H.S."/>
            <person name="Yi G."/>
            <person name="Kim H.S."/>
            <person name="Yih W."/>
            <person name="Shin W."/>
        </authorList>
    </citation>
    <scope>NUCLEOTIDE SEQUENCE</scope>
    <source>
        <strain evidence="2">HACCP-CR01</strain>
    </source>
</reference>
<dbReference type="GO" id="GO:0005840">
    <property type="term" value="C:ribosome"/>
    <property type="evidence" value="ECO:0007669"/>
    <property type="project" value="UniProtKB-KW"/>
</dbReference>
<organism evidence="2">
    <name type="scientific">Teleaulax amphioxeia</name>
    <dbReference type="NCBI Taxonomy" id="77931"/>
    <lineage>
        <taxon>Eukaryota</taxon>
        <taxon>Cryptophyceae</taxon>
        <taxon>Pyrenomonadales</taxon>
        <taxon>Geminigeraceae</taxon>
        <taxon>Teleaulax</taxon>
    </lineage>
</organism>
<dbReference type="SUPFAM" id="SSF54995">
    <property type="entry name" value="Ribosomal protein S6"/>
    <property type="match status" value="1"/>
</dbReference>
<dbReference type="PANTHER" id="PTHR21011:SF1">
    <property type="entry name" value="SMALL RIBOSOMAL SUBUNIT PROTEIN BS6M"/>
    <property type="match status" value="1"/>
</dbReference>
<dbReference type="Pfam" id="PF01250">
    <property type="entry name" value="Ribosomal_S6"/>
    <property type="match status" value="1"/>
</dbReference>
<dbReference type="NCBIfam" id="TIGR00166">
    <property type="entry name" value="S6"/>
    <property type="match status" value="1"/>
</dbReference>
<gene>
    <name evidence="2" type="primary">rps6</name>
    <name evidence="2" type="ORF">TampPt_p038</name>
</gene>
<dbReference type="CDD" id="cd15487">
    <property type="entry name" value="bS6_chloro_cyano"/>
    <property type="match status" value="1"/>
</dbReference>
<dbReference type="GO" id="GO:0005737">
    <property type="term" value="C:cytoplasm"/>
    <property type="evidence" value="ECO:0007669"/>
    <property type="project" value="UniProtKB-ARBA"/>
</dbReference>
<dbReference type="InterPro" id="IPR014717">
    <property type="entry name" value="Transl_elong_EF1B/ribsomal_bS6"/>
</dbReference>
<dbReference type="GO" id="GO:0003735">
    <property type="term" value="F:structural constituent of ribosome"/>
    <property type="evidence" value="ECO:0007669"/>
    <property type="project" value="InterPro"/>
</dbReference>
<dbReference type="RefSeq" id="YP_009159190.1">
    <property type="nucleotide sequence ID" value="NC_027589.1"/>
</dbReference>
<protein>
    <submittedName>
        <fullName evidence="2">Ribosomal protein S6</fullName>
    </submittedName>
</protein>
<dbReference type="InterPro" id="IPR000529">
    <property type="entry name" value="Ribosomal_bS6"/>
</dbReference>
<geneLocation type="plastid" evidence="2"/>
<accession>A0A0H4SP20</accession>